<reference evidence="2" key="1">
    <citation type="journal article" date="2023" name="Science">
        <title>Genome structures resolve the early diversification of teleost fishes.</title>
        <authorList>
            <person name="Parey E."/>
            <person name="Louis A."/>
            <person name="Montfort J."/>
            <person name="Bouchez O."/>
            <person name="Roques C."/>
            <person name="Iampietro C."/>
            <person name="Lluch J."/>
            <person name="Castinel A."/>
            <person name="Donnadieu C."/>
            <person name="Desvignes T."/>
            <person name="Floi Bucao C."/>
            <person name="Jouanno E."/>
            <person name="Wen M."/>
            <person name="Mejri S."/>
            <person name="Dirks R."/>
            <person name="Jansen H."/>
            <person name="Henkel C."/>
            <person name="Chen W.J."/>
            <person name="Zahm M."/>
            <person name="Cabau C."/>
            <person name="Klopp C."/>
            <person name="Thompson A.W."/>
            <person name="Robinson-Rechavi M."/>
            <person name="Braasch I."/>
            <person name="Lecointre G."/>
            <person name="Bobe J."/>
            <person name="Postlethwait J.H."/>
            <person name="Berthelot C."/>
            <person name="Roest Crollius H."/>
            <person name="Guiguen Y."/>
        </authorList>
    </citation>
    <scope>NUCLEOTIDE SEQUENCE</scope>
    <source>
        <strain evidence="2">WJC10195</strain>
    </source>
</reference>
<feature type="region of interest" description="Disordered" evidence="1">
    <location>
        <begin position="1"/>
        <end position="20"/>
    </location>
</feature>
<name>A0A9Q1FT37_SYNKA</name>
<dbReference type="AlphaFoldDB" id="A0A9Q1FT37"/>
<dbReference type="Proteomes" id="UP001152622">
    <property type="component" value="Chromosome 4"/>
</dbReference>
<comment type="caution">
    <text evidence="2">The sequence shown here is derived from an EMBL/GenBank/DDBJ whole genome shotgun (WGS) entry which is preliminary data.</text>
</comment>
<evidence type="ECO:0000313" key="2">
    <source>
        <dbReference type="EMBL" id="KAJ8365489.1"/>
    </source>
</evidence>
<sequence>MLQSQLSRLAARAGSGPPVRGIISNRANRWQNTAPFFIYLSGSSSPRSGAYDHAYTCAAAAAAARTEGEGPARVSGRRVRGKKRGTGPRRTRHAARLARDAAITGEAAT</sequence>
<feature type="region of interest" description="Disordered" evidence="1">
    <location>
        <begin position="66"/>
        <end position="109"/>
    </location>
</feature>
<protein>
    <submittedName>
        <fullName evidence="2">Uncharacterized protein</fullName>
    </submittedName>
</protein>
<dbReference type="EMBL" id="JAINUF010000004">
    <property type="protein sequence ID" value="KAJ8365489.1"/>
    <property type="molecule type" value="Genomic_DNA"/>
</dbReference>
<evidence type="ECO:0000256" key="1">
    <source>
        <dbReference type="SAM" id="MobiDB-lite"/>
    </source>
</evidence>
<dbReference type="OrthoDB" id="10561935at2759"/>
<feature type="compositionally biased region" description="Basic residues" evidence="1">
    <location>
        <begin position="75"/>
        <end position="96"/>
    </location>
</feature>
<accession>A0A9Q1FT37</accession>
<gene>
    <name evidence="2" type="ORF">SKAU_G00143200</name>
</gene>
<keyword evidence="3" id="KW-1185">Reference proteome</keyword>
<proteinExistence type="predicted"/>
<organism evidence="2 3">
    <name type="scientific">Synaphobranchus kaupii</name>
    <name type="common">Kaup's arrowtooth eel</name>
    <dbReference type="NCBI Taxonomy" id="118154"/>
    <lineage>
        <taxon>Eukaryota</taxon>
        <taxon>Metazoa</taxon>
        <taxon>Chordata</taxon>
        <taxon>Craniata</taxon>
        <taxon>Vertebrata</taxon>
        <taxon>Euteleostomi</taxon>
        <taxon>Actinopterygii</taxon>
        <taxon>Neopterygii</taxon>
        <taxon>Teleostei</taxon>
        <taxon>Anguilliformes</taxon>
        <taxon>Synaphobranchidae</taxon>
        <taxon>Synaphobranchus</taxon>
    </lineage>
</organism>
<evidence type="ECO:0000313" key="3">
    <source>
        <dbReference type="Proteomes" id="UP001152622"/>
    </source>
</evidence>